<protein>
    <recommendedName>
        <fullName evidence="5">Pectinesterase inhibitor domain-containing protein</fullName>
    </recommendedName>
</protein>
<feature type="region of interest" description="Disordered" evidence="4">
    <location>
        <begin position="147"/>
        <end position="236"/>
    </location>
</feature>
<reference evidence="6 7" key="1">
    <citation type="submission" date="2020-10" db="EMBL/GenBank/DDBJ databases">
        <title>Plant Genome Project.</title>
        <authorList>
            <person name="Zhang R.-G."/>
        </authorList>
    </citation>
    <scope>NUCLEOTIDE SEQUENCE [LARGE SCALE GENOMIC DNA]</scope>
    <source>
        <strain evidence="6">FAFU-HL-1</strain>
        <tissue evidence="6">Leaf</tissue>
    </source>
</reference>
<feature type="domain" description="Pectinesterase inhibitor" evidence="5">
    <location>
        <begin position="315"/>
        <end position="463"/>
    </location>
</feature>
<dbReference type="Pfam" id="PF04043">
    <property type="entry name" value="PMEI"/>
    <property type="match status" value="1"/>
</dbReference>
<dbReference type="PANTHER" id="PTHR31890:SF9">
    <property type="entry name" value="PLANT INVERTASE_PECTIN METHYLESTERASE INHIBITOR SUPERFAMILY PROTEIN"/>
    <property type="match status" value="1"/>
</dbReference>
<dbReference type="EMBL" id="JADGMS010000001">
    <property type="protein sequence ID" value="KAF9689382.1"/>
    <property type="molecule type" value="Genomic_DNA"/>
</dbReference>
<dbReference type="FunFam" id="1.20.140.40:FF:000008">
    <property type="entry name" value="Invertase/pectin methylesterase inhibitor family protein"/>
    <property type="match status" value="1"/>
</dbReference>
<sequence length="472" mass="52439">MSKLLARIAGYLSNRTLVGVDKLGNRYFTKTEQIDGIMKEKRCVIFKGEEDPTSISGTILKLGKLLLTVTIYVKGSLVAREDLRGGGVSGGKADEGAGDVASVCRDIVEWICWLNGQRRRAPTPEEQMELETRRELVKQNVALLKQEEEERRAEEGSSHKAKSTGKTGGPDLKSFIHQFPAEGNKLEEESDAVDKGRGEEEAGAQKEKEPLSELHPWGVQNQPDLVQPSSLGHGNHQHEMDHILMATHIGNHFLHHYDPCFPIGFPVTNQASLDIVGISYQIKLTLVSKMSFPLFLTLLLLLISTSQRSAAEHGKEPDLIEKSCAIIVGYEECVAILRSDPRSIKATNIKQLAYIILDLCIANATETLGEIPKLQEKYSKHDQIEEALRWCVTAYESAIKDYFCKAAEQLGKKSYREAQYSAHIGGALGTSCEQEFYFQAPECSPLWRRNHELAILGLVAEGIVSLLRLNES</sequence>
<keyword evidence="1" id="KW-0732">Signal</keyword>
<dbReference type="NCBIfam" id="TIGR01614">
    <property type="entry name" value="PME_inhib"/>
    <property type="match status" value="1"/>
</dbReference>
<evidence type="ECO:0000313" key="6">
    <source>
        <dbReference type="EMBL" id="KAF9689382.1"/>
    </source>
</evidence>
<evidence type="ECO:0000313" key="7">
    <source>
        <dbReference type="Proteomes" id="UP000657918"/>
    </source>
</evidence>
<name>A0A835NAC8_9ROSI</name>
<evidence type="ECO:0000256" key="2">
    <source>
        <dbReference type="ARBA" id="ARBA00023157"/>
    </source>
</evidence>
<feature type="compositionally biased region" description="Basic and acidic residues" evidence="4">
    <location>
        <begin position="147"/>
        <end position="158"/>
    </location>
</feature>
<feature type="compositionally biased region" description="Polar residues" evidence="4">
    <location>
        <begin position="219"/>
        <end position="232"/>
    </location>
</feature>
<gene>
    <name evidence="6" type="ORF">SADUNF_Sadunf01G0086500</name>
</gene>
<dbReference type="PANTHER" id="PTHR31890">
    <property type="entry name" value="PLANT INVERTASE/PECTIN METHYLESTERASE INHIBITOR SUPERFAMILY PROTEIN"/>
    <property type="match status" value="1"/>
</dbReference>
<dbReference type="SUPFAM" id="SSF101148">
    <property type="entry name" value="Plant invertase/pectin methylesterase inhibitor"/>
    <property type="match status" value="1"/>
</dbReference>
<dbReference type="AlphaFoldDB" id="A0A835NAC8"/>
<dbReference type="InterPro" id="IPR035513">
    <property type="entry name" value="Invertase/methylesterase_inhib"/>
</dbReference>
<feature type="compositionally biased region" description="Basic and acidic residues" evidence="4">
    <location>
        <begin position="184"/>
        <end position="212"/>
    </location>
</feature>
<dbReference type="Proteomes" id="UP000657918">
    <property type="component" value="Unassembled WGS sequence"/>
</dbReference>
<keyword evidence="2" id="KW-1015">Disulfide bond</keyword>
<dbReference type="SMART" id="SM00856">
    <property type="entry name" value="PMEI"/>
    <property type="match status" value="1"/>
</dbReference>
<evidence type="ECO:0000259" key="5">
    <source>
        <dbReference type="SMART" id="SM00856"/>
    </source>
</evidence>
<evidence type="ECO:0000256" key="1">
    <source>
        <dbReference type="ARBA" id="ARBA00022729"/>
    </source>
</evidence>
<proteinExistence type="inferred from homology"/>
<dbReference type="OrthoDB" id="1094634at2759"/>
<evidence type="ECO:0000256" key="3">
    <source>
        <dbReference type="ARBA" id="ARBA00038471"/>
    </source>
</evidence>
<keyword evidence="7" id="KW-1185">Reference proteome</keyword>
<dbReference type="InterPro" id="IPR006501">
    <property type="entry name" value="Pectinesterase_inhib_dom"/>
</dbReference>
<comment type="caution">
    <text evidence="6">The sequence shown here is derived from an EMBL/GenBank/DDBJ whole genome shotgun (WGS) entry which is preliminary data.</text>
</comment>
<evidence type="ECO:0000256" key="4">
    <source>
        <dbReference type="SAM" id="MobiDB-lite"/>
    </source>
</evidence>
<dbReference type="InterPro" id="IPR034087">
    <property type="entry name" value="C/VIF1"/>
</dbReference>
<dbReference type="Gene3D" id="1.20.140.40">
    <property type="entry name" value="Invertase/pectin methylesterase inhibitor family protein"/>
    <property type="match status" value="1"/>
</dbReference>
<accession>A0A835NAC8</accession>
<dbReference type="CDD" id="cd15796">
    <property type="entry name" value="CIF_like"/>
    <property type="match status" value="1"/>
</dbReference>
<comment type="similarity">
    <text evidence="3">Belongs to the PMEI family.</text>
</comment>
<dbReference type="GO" id="GO:0046910">
    <property type="term" value="F:pectinesterase inhibitor activity"/>
    <property type="evidence" value="ECO:0007669"/>
    <property type="project" value="UniProtKB-ARBA"/>
</dbReference>
<organism evidence="6 7">
    <name type="scientific">Salix dunnii</name>
    <dbReference type="NCBI Taxonomy" id="1413687"/>
    <lineage>
        <taxon>Eukaryota</taxon>
        <taxon>Viridiplantae</taxon>
        <taxon>Streptophyta</taxon>
        <taxon>Embryophyta</taxon>
        <taxon>Tracheophyta</taxon>
        <taxon>Spermatophyta</taxon>
        <taxon>Magnoliopsida</taxon>
        <taxon>eudicotyledons</taxon>
        <taxon>Gunneridae</taxon>
        <taxon>Pentapetalae</taxon>
        <taxon>rosids</taxon>
        <taxon>fabids</taxon>
        <taxon>Malpighiales</taxon>
        <taxon>Salicaceae</taxon>
        <taxon>Saliceae</taxon>
        <taxon>Salix</taxon>
    </lineage>
</organism>